<dbReference type="Gene3D" id="3.40.640.10">
    <property type="entry name" value="Type I PLP-dependent aspartate aminotransferase-like (Major domain)"/>
    <property type="match status" value="1"/>
</dbReference>
<dbReference type="InterPro" id="IPR015422">
    <property type="entry name" value="PyrdxlP-dep_Trfase_small"/>
</dbReference>
<dbReference type="InterPro" id="IPR015421">
    <property type="entry name" value="PyrdxlP-dep_Trfase_major"/>
</dbReference>
<evidence type="ECO:0000313" key="7">
    <source>
        <dbReference type="Proteomes" id="UP000832011"/>
    </source>
</evidence>
<sequence length="442" mass="47487">MNLDALWMPFSANKTFKQNPRILTSAQGMYFTDDKGRQILDGCAGLWCVNAGHGNERITQAIAEQSKKLDFAPFFNMSHDIGFKAAERLVEMAPKGFDKAFFTNSGSESADTSLKIALAYHAARGETGRVKFIGREKGYHGVNFGGTSVGGIGGNRKAFNHLLPFVDHIRHTLDIERNGFSKGLPAYGAEWADELENRIFTLHDPKSIAAVIIEPMSGSAGVIVPPQGYLQRIRDICTKHGILLIFDEVITGFGRTGGDWATNTMGVTPDILNCAKGLTNGTVPMGAVLVGNEIYNTVVDAAPEGAIEFAHGYTYTAHPLACAAAIATLDVYRDEGLFERAGQLAPKFEQAAHSLKGLPFVKDIRNIGLVAGIELETSAEGLGKRAGLVQQKCYEAGVLMRLTGETLALSPPLIVNEAQIDQIFSTIGEAVKAVANESAVKA</sequence>
<dbReference type="CDD" id="cd00610">
    <property type="entry name" value="OAT_like"/>
    <property type="match status" value="1"/>
</dbReference>
<name>A0ABY4DYE9_9NEIS</name>
<evidence type="ECO:0000256" key="4">
    <source>
        <dbReference type="ARBA" id="ARBA00022898"/>
    </source>
</evidence>
<evidence type="ECO:0000256" key="2">
    <source>
        <dbReference type="ARBA" id="ARBA00022576"/>
    </source>
</evidence>
<protein>
    <submittedName>
        <fullName evidence="6">Aspartate aminotransferase family protein</fullName>
    </submittedName>
</protein>
<evidence type="ECO:0000256" key="1">
    <source>
        <dbReference type="ARBA" id="ARBA00001933"/>
    </source>
</evidence>
<keyword evidence="2 6" id="KW-0032">Aminotransferase</keyword>
<comment type="similarity">
    <text evidence="5">Belongs to the class-III pyridoxal-phosphate-dependent aminotransferase family.</text>
</comment>
<evidence type="ECO:0000313" key="6">
    <source>
        <dbReference type="EMBL" id="UOO88555.1"/>
    </source>
</evidence>
<dbReference type="EMBL" id="CP091511">
    <property type="protein sequence ID" value="UOO88555.1"/>
    <property type="molecule type" value="Genomic_DNA"/>
</dbReference>
<dbReference type="PANTHER" id="PTHR42684">
    <property type="entry name" value="ADENOSYLMETHIONINE-8-AMINO-7-OXONONANOATE AMINOTRANSFERASE"/>
    <property type="match status" value="1"/>
</dbReference>
<dbReference type="Gene3D" id="3.90.1150.10">
    <property type="entry name" value="Aspartate Aminotransferase, domain 1"/>
    <property type="match status" value="1"/>
</dbReference>
<evidence type="ECO:0000256" key="5">
    <source>
        <dbReference type="RuleBase" id="RU003560"/>
    </source>
</evidence>
<dbReference type="PROSITE" id="PS00600">
    <property type="entry name" value="AA_TRANSFER_CLASS_3"/>
    <property type="match status" value="1"/>
</dbReference>
<dbReference type="RefSeq" id="WP_058357759.1">
    <property type="nucleotide sequence ID" value="NZ_CABKVG010000010.1"/>
</dbReference>
<keyword evidence="7" id="KW-1185">Reference proteome</keyword>
<dbReference type="PANTHER" id="PTHR42684:SF1">
    <property type="entry name" value="BETA-ALANINE--PYRUVATE AMINOTRANSFERASE"/>
    <property type="match status" value="1"/>
</dbReference>
<evidence type="ECO:0000256" key="3">
    <source>
        <dbReference type="ARBA" id="ARBA00022679"/>
    </source>
</evidence>
<keyword evidence="4 5" id="KW-0663">Pyridoxal phosphate</keyword>
<dbReference type="Proteomes" id="UP000832011">
    <property type="component" value="Chromosome"/>
</dbReference>
<dbReference type="InterPro" id="IPR015424">
    <property type="entry name" value="PyrdxlP-dep_Trfase"/>
</dbReference>
<dbReference type="InterPro" id="IPR005814">
    <property type="entry name" value="Aminotrans_3"/>
</dbReference>
<dbReference type="Pfam" id="PF00202">
    <property type="entry name" value="Aminotran_3"/>
    <property type="match status" value="1"/>
</dbReference>
<reference evidence="6 7" key="1">
    <citation type="journal article" date="2022" name="Res Sq">
        <title>Evolution of multicellular longitudinally dividing oral cavity symbionts (Neisseriaceae).</title>
        <authorList>
            <person name="Nyongesa S."/>
            <person name="Weber P."/>
            <person name="Bernet E."/>
            <person name="Pullido F."/>
            <person name="Nieckarz M."/>
            <person name="Delaby M."/>
            <person name="Nieves C."/>
            <person name="Viehboeck T."/>
            <person name="Krause N."/>
            <person name="Rivera-Millot A."/>
            <person name="Nakamura A."/>
            <person name="Vischer N."/>
            <person name="VanNieuwenhze M."/>
            <person name="Brun Y."/>
            <person name="Cava F."/>
            <person name="Bulgheresi S."/>
            <person name="Veyrier F."/>
        </authorList>
    </citation>
    <scope>NUCLEOTIDE SEQUENCE [LARGE SCALE GENOMIC DNA]</scope>
    <source>
        <strain evidence="6 7">SN4</strain>
    </source>
</reference>
<dbReference type="PIRSF" id="PIRSF000521">
    <property type="entry name" value="Transaminase_4ab_Lys_Orn"/>
    <property type="match status" value="1"/>
</dbReference>
<accession>A0ABY4DYE9</accession>
<gene>
    <name evidence="6" type="ORF">LVJ82_13920</name>
</gene>
<keyword evidence="3" id="KW-0808">Transferase</keyword>
<organism evidence="6 7">
    <name type="scientific">Vitreoscilla massiliensis</name>
    <dbReference type="NCBI Taxonomy" id="1689272"/>
    <lineage>
        <taxon>Bacteria</taxon>
        <taxon>Pseudomonadati</taxon>
        <taxon>Pseudomonadota</taxon>
        <taxon>Betaproteobacteria</taxon>
        <taxon>Neisseriales</taxon>
        <taxon>Neisseriaceae</taxon>
        <taxon>Vitreoscilla</taxon>
    </lineage>
</organism>
<dbReference type="InterPro" id="IPR049704">
    <property type="entry name" value="Aminotrans_3_PPA_site"/>
</dbReference>
<proteinExistence type="inferred from homology"/>
<comment type="cofactor">
    <cofactor evidence="1">
        <name>pyridoxal 5'-phosphate</name>
        <dbReference type="ChEBI" id="CHEBI:597326"/>
    </cofactor>
</comment>
<dbReference type="GO" id="GO:0008483">
    <property type="term" value="F:transaminase activity"/>
    <property type="evidence" value="ECO:0007669"/>
    <property type="project" value="UniProtKB-KW"/>
</dbReference>
<dbReference type="SUPFAM" id="SSF53383">
    <property type="entry name" value="PLP-dependent transferases"/>
    <property type="match status" value="1"/>
</dbReference>